<feature type="compositionally biased region" description="Low complexity" evidence="5">
    <location>
        <begin position="16"/>
        <end position="31"/>
    </location>
</feature>
<dbReference type="PROSITE" id="PS50801">
    <property type="entry name" value="STAS"/>
    <property type="match status" value="1"/>
</dbReference>
<dbReference type="GO" id="GO:0016020">
    <property type="term" value="C:membrane"/>
    <property type="evidence" value="ECO:0007669"/>
    <property type="project" value="UniProtKB-SubCell"/>
</dbReference>
<evidence type="ECO:0000256" key="3">
    <source>
        <dbReference type="ARBA" id="ARBA00022989"/>
    </source>
</evidence>
<keyword evidence="4 6" id="KW-0472">Membrane</keyword>
<dbReference type="CDD" id="cd07042">
    <property type="entry name" value="STAS_SulP_like_sulfate_transporter"/>
    <property type="match status" value="1"/>
</dbReference>
<keyword evidence="2 6" id="KW-0812">Transmembrane</keyword>
<evidence type="ECO:0000256" key="1">
    <source>
        <dbReference type="ARBA" id="ARBA00004141"/>
    </source>
</evidence>
<feature type="transmembrane region" description="Helical" evidence="6">
    <location>
        <begin position="386"/>
        <end position="405"/>
    </location>
</feature>
<keyword evidence="3 6" id="KW-1133">Transmembrane helix</keyword>
<reference evidence="8" key="1">
    <citation type="journal article" date="2023" name="Mol. Biol. Evol.">
        <title>Third-Generation Sequencing Reveals the Adaptive Role of the Epigenome in Three Deep-Sea Polychaetes.</title>
        <authorList>
            <person name="Perez M."/>
            <person name="Aroh O."/>
            <person name="Sun Y."/>
            <person name="Lan Y."/>
            <person name="Juniper S.K."/>
            <person name="Young C.R."/>
            <person name="Angers B."/>
            <person name="Qian P.Y."/>
        </authorList>
    </citation>
    <scope>NUCLEOTIDE SEQUENCE</scope>
    <source>
        <strain evidence="8">P08H-3</strain>
    </source>
</reference>
<feature type="transmembrane region" description="Helical" evidence="6">
    <location>
        <begin position="417"/>
        <end position="437"/>
    </location>
</feature>
<gene>
    <name evidence="8" type="ORF">LSH36_468g04016</name>
</gene>
<evidence type="ECO:0000313" key="8">
    <source>
        <dbReference type="EMBL" id="KAK2149095.1"/>
    </source>
</evidence>
<organism evidence="8 9">
    <name type="scientific">Paralvinella palmiformis</name>
    <dbReference type="NCBI Taxonomy" id="53620"/>
    <lineage>
        <taxon>Eukaryota</taxon>
        <taxon>Metazoa</taxon>
        <taxon>Spiralia</taxon>
        <taxon>Lophotrochozoa</taxon>
        <taxon>Annelida</taxon>
        <taxon>Polychaeta</taxon>
        <taxon>Sedentaria</taxon>
        <taxon>Canalipalpata</taxon>
        <taxon>Terebellida</taxon>
        <taxon>Terebelliformia</taxon>
        <taxon>Alvinellidae</taxon>
        <taxon>Paralvinella</taxon>
    </lineage>
</organism>
<dbReference type="InterPro" id="IPR011547">
    <property type="entry name" value="SLC26A/SulP_dom"/>
</dbReference>
<dbReference type="NCBIfam" id="TIGR00815">
    <property type="entry name" value="sulP"/>
    <property type="match status" value="1"/>
</dbReference>
<dbReference type="InterPro" id="IPR001902">
    <property type="entry name" value="SLC26A/SulP_fam"/>
</dbReference>
<dbReference type="Pfam" id="PF01740">
    <property type="entry name" value="STAS"/>
    <property type="match status" value="1"/>
</dbReference>
<dbReference type="SUPFAM" id="SSF52091">
    <property type="entry name" value="SpoIIaa-like"/>
    <property type="match status" value="1"/>
</dbReference>
<comment type="subcellular location">
    <subcellularLocation>
        <location evidence="1">Membrane</location>
        <topology evidence="1">Multi-pass membrane protein</topology>
    </subcellularLocation>
</comment>
<feature type="transmembrane region" description="Helical" evidence="6">
    <location>
        <begin position="118"/>
        <end position="143"/>
    </location>
</feature>
<evidence type="ECO:0000256" key="5">
    <source>
        <dbReference type="SAM" id="MobiDB-lite"/>
    </source>
</evidence>
<evidence type="ECO:0000256" key="6">
    <source>
        <dbReference type="SAM" id="Phobius"/>
    </source>
</evidence>
<feature type="transmembrane region" description="Helical" evidence="6">
    <location>
        <begin position="224"/>
        <end position="247"/>
    </location>
</feature>
<dbReference type="Gene3D" id="3.30.750.24">
    <property type="entry name" value="STAS domain"/>
    <property type="match status" value="1"/>
</dbReference>
<dbReference type="PANTHER" id="PTHR11814">
    <property type="entry name" value="SULFATE TRANSPORTER"/>
    <property type="match status" value="1"/>
</dbReference>
<evidence type="ECO:0000256" key="4">
    <source>
        <dbReference type="ARBA" id="ARBA00023136"/>
    </source>
</evidence>
<dbReference type="InterPro" id="IPR002645">
    <property type="entry name" value="STAS_dom"/>
</dbReference>
<feature type="transmembrane region" description="Helical" evidence="6">
    <location>
        <begin position="518"/>
        <end position="544"/>
    </location>
</feature>
<dbReference type="GO" id="GO:0055085">
    <property type="term" value="P:transmembrane transport"/>
    <property type="evidence" value="ECO:0007669"/>
    <property type="project" value="InterPro"/>
</dbReference>
<comment type="caution">
    <text evidence="8">The sequence shown here is derived from an EMBL/GenBank/DDBJ whole genome shotgun (WGS) entry which is preliminary data.</text>
</comment>
<protein>
    <recommendedName>
        <fullName evidence="7">STAS domain-containing protein</fullName>
    </recommendedName>
</protein>
<feature type="transmembrane region" description="Helical" evidence="6">
    <location>
        <begin position="482"/>
        <end position="498"/>
    </location>
</feature>
<evidence type="ECO:0000256" key="2">
    <source>
        <dbReference type="ARBA" id="ARBA00022692"/>
    </source>
</evidence>
<accession>A0AAD9MXI4</accession>
<evidence type="ECO:0000313" key="9">
    <source>
        <dbReference type="Proteomes" id="UP001208570"/>
    </source>
</evidence>
<name>A0AAD9MXI4_9ANNE</name>
<sequence length="748" mass="83154">MSHHTPSVDESDNKDMSGSVMVSGSNSNMNGRTRPSYTEEKFDETYEKHGIPVKTIKDRFRRCRANCECSGRCVKKFITNHLPFIKLIRDYNVKQNLVSDIIAGLTVGIMHIPQGMAYGMLATLPAVYGLYVSFFPVILYFFFGTSRHISIGTFAVMSLMISSAVEKANCPALVGSLKGNETLLPSGGTLPENMSDIDPNGTTTTKSSGYDDEMMCRIGVATAVTFLTGIIQLFMGICQLGFVTIYLSYPLTRGLTTGAAIHVFTSQVKYAFGLPARSFQGPLKLVYTYIEYFRVITRTNVASLIMACICILILALTKEFINPKVKKAIKMPIPMELFLVIFGTITSYFWKMEERFNVPVVGEIPTGIPVPTFPPVKYLSSGIVDAFSTALVAFAISVSIVKLFAKKHNYRIDPNQELVAYGICNATASIFNCYVAASSLSRSLVQEGVGGKTQVVGLISSTLILVVLFAIGPLFEQLPKCVLASIVIVNLKGMFLQFRDLKELWHVSKYDFMNWIVVFLAVVLLNVDSGLGVGLAFSLMAVIFRTQRPYTAVLGRLPNTDIYKNTAIYPAVREIPGMKIFRYESSLYFANVEHFVDKLYKKTGINPRKILLERTKHKKRHVVEETGEKDVLRQRKAQSKAIAAVGVDVEPELQNITDIIIDCTTMGYVDFMGVSTLRQVIDEYKDIGITVNLAGCKVAVRDTLEKAGFYEKISKAQLFLSVHDAVREAEEREFTSKEEVEWDSDDAN</sequence>
<feature type="region of interest" description="Disordered" evidence="5">
    <location>
        <begin position="1"/>
        <end position="38"/>
    </location>
</feature>
<keyword evidence="9" id="KW-1185">Reference proteome</keyword>
<dbReference type="AlphaFoldDB" id="A0AAD9MXI4"/>
<dbReference type="InterPro" id="IPR036513">
    <property type="entry name" value="STAS_dom_sf"/>
</dbReference>
<feature type="transmembrane region" description="Helical" evidence="6">
    <location>
        <begin position="457"/>
        <end position="475"/>
    </location>
</feature>
<dbReference type="FunFam" id="3.30.750.24:FF:000003">
    <property type="entry name" value="Chloride anion exchanger"/>
    <property type="match status" value="1"/>
</dbReference>
<evidence type="ECO:0000259" key="7">
    <source>
        <dbReference type="PROSITE" id="PS50801"/>
    </source>
</evidence>
<dbReference type="Proteomes" id="UP001208570">
    <property type="component" value="Unassembled WGS sequence"/>
</dbReference>
<proteinExistence type="predicted"/>
<dbReference type="EMBL" id="JAODUP010000468">
    <property type="protein sequence ID" value="KAK2149095.1"/>
    <property type="molecule type" value="Genomic_DNA"/>
</dbReference>
<dbReference type="Pfam" id="PF00916">
    <property type="entry name" value="Sulfate_transp"/>
    <property type="match status" value="1"/>
</dbReference>
<feature type="transmembrane region" description="Helical" evidence="6">
    <location>
        <begin position="301"/>
        <end position="321"/>
    </location>
</feature>
<feature type="transmembrane region" description="Helical" evidence="6">
    <location>
        <begin position="333"/>
        <end position="350"/>
    </location>
</feature>
<feature type="domain" description="STAS" evidence="7">
    <location>
        <begin position="568"/>
        <end position="729"/>
    </location>
</feature>